<evidence type="ECO:0000256" key="1">
    <source>
        <dbReference type="SAM" id="MobiDB-lite"/>
    </source>
</evidence>
<feature type="compositionally biased region" description="Polar residues" evidence="1">
    <location>
        <begin position="343"/>
        <end position="353"/>
    </location>
</feature>
<feature type="region of interest" description="Disordered" evidence="1">
    <location>
        <begin position="232"/>
        <end position="421"/>
    </location>
</feature>
<feature type="compositionally biased region" description="Low complexity" evidence="1">
    <location>
        <begin position="602"/>
        <end position="612"/>
    </location>
</feature>
<name>A0A6A5SU16_9PLEO</name>
<feature type="region of interest" description="Disordered" evidence="1">
    <location>
        <begin position="1"/>
        <end position="76"/>
    </location>
</feature>
<feature type="compositionally biased region" description="Polar residues" evidence="1">
    <location>
        <begin position="588"/>
        <end position="599"/>
    </location>
</feature>
<dbReference type="AlphaFoldDB" id="A0A6A5SU16"/>
<feature type="region of interest" description="Disordered" evidence="1">
    <location>
        <begin position="497"/>
        <end position="536"/>
    </location>
</feature>
<reference evidence="2" key="1">
    <citation type="journal article" date="2020" name="Stud. Mycol.">
        <title>101 Dothideomycetes genomes: a test case for predicting lifestyles and emergence of pathogens.</title>
        <authorList>
            <person name="Haridas S."/>
            <person name="Albert R."/>
            <person name="Binder M."/>
            <person name="Bloem J."/>
            <person name="Labutti K."/>
            <person name="Salamov A."/>
            <person name="Andreopoulos B."/>
            <person name="Baker S."/>
            <person name="Barry K."/>
            <person name="Bills G."/>
            <person name="Bluhm B."/>
            <person name="Cannon C."/>
            <person name="Castanera R."/>
            <person name="Culley D."/>
            <person name="Daum C."/>
            <person name="Ezra D."/>
            <person name="Gonzalez J."/>
            <person name="Henrissat B."/>
            <person name="Kuo A."/>
            <person name="Liang C."/>
            <person name="Lipzen A."/>
            <person name="Lutzoni F."/>
            <person name="Magnuson J."/>
            <person name="Mondo S."/>
            <person name="Nolan M."/>
            <person name="Ohm R."/>
            <person name="Pangilinan J."/>
            <person name="Park H.-J."/>
            <person name="Ramirez L."/>
            <person name="Alfaro M."/>
            <person name="Sun H."/>
            <person name="Tritt A."/>
            <person name="Yoshinaga Y."/>
            <person name="Zwiers L.-H."/>
            <person name="Turgeon B."/>
            <person name="Goodwin S."/>
            <person name="Spatafora J."/>
            <person name="Crous P."/>
            <person name="Grigoriev I."/>
        </authorList>
    </citation>
    <scope>NUCLEOTIDE SEQUENCE</scope>
    <source>
        <strain evidence="2">CBS 161.51</strain>
    </source>
</reference>
<evidence type="ECO:0000313" key="2">
    <source>
        <dbReference type="EMBL" id="KAF1940547.1"/>
    </source>
</evidence>
<feature type="compositionally biased region" description="Polar residues" evidence="1">
    <location>
        <begin position="622"/>
        <end position="633"/>
    </location>
</feature>
<feature type="compositionally biased region" description="Pro residues" evidence="1">
    <location>
        <begin position="235"/>
        <end position="250"/>
    </location>
</feature>
<evidence type="ECO:0000313" key="3">
    <source>
        <dbReference type="Proteomes" id="UP000800038"/>
    </source>
</evidence>
<feature type="compositionally biased region" description="Low complexity" evidence="1">
    <location>
        <begin position="290"/>
        <end position="306"/>
    </location>
</feature>
<sequence>MKRSDEDPDTDFYTPLPSAGSNVTQRRDDLQVQLQNKNNTQMHAHQGLSKPERQVCAPSQSQNNAQTTGLSSKDRLSTRMKKVRSCCDWVSFWISPAVNGAPNSVEAWVNGLQKEASTHPGLRINTAGKQKLWAGLASLDRDPQTPRIVPSKSGVVVGGLDGIELIDSGAAYNQACTFTYLANADISLGTDPAASTKDSGPIPYPVLALQDQRRRWQESMFDTVDTMEVITWPFSQPPEPPRTPKQPRPPQNALQPPEAPMLGPTDVLRPDIPQMPQVQPQVQPQPAPQSVPQHAPQPATQPALQPDVQPAPHPVIQPAPHLAPHPAPHPAPYPTPQPALQPVSQCPVSQPTVPQFPQFFSPHPPYPVILSQPRQPPPSVGMGMSMGSGTGLDSPMNVYSALPATRPAPKKRGPYKKKPKEAVDITSAFDRAIPAARKRVVNDGRSAFDRAIPFIRDAVSASTDGLATTSSTTGPEGEGGAAESWRSGITMSNSAELNAEMSRRSTTKLDKDTTPKMSDTTNTTTTISITSPGPPSTATVFNNAAAKTMQRQRVVDAAQALASLGHSLTSSAGPLPPSGKLLPKLTHHTATQHTQSRYSSHPPLTITTTTTTPVPPTAPQTHVWTGTAHTQSTPRSLPPLPYPMPNASFEHVSQVVPKNECGRSASTETLG</sequence>
<proteinExistence type="predicted"/>
<feature type="compositionally biased region" description="Polar residues" evidence="1">
    <location>
        <begin position="57"/>
        <end position="71"/>
    </location>
</feature>
<gene>
    <name evidence="2" type="ORF">EJ02DRAFT_406364</name>
</gene>
<organism evidence="2 3">
    <name type="scientific">Clathrospora elynae</name>
    <dbReference type="NCBI Taxonomy" id="706981"/>
    <lineage>
        <taxon>Eukaryota</taxon>
        <taxon>Fungi</taxon>
        <taxon>Dikarya</taxon>
        <taxon>Ascomycota</taxon>
        <taxon>Pezizomycotina</taxon>
        <taxon>Dothideomycetes</taxon>
        <taxon>Pleosporomycetidae</taxon>
        <taxon>Pleosporales</taxon>
        <taxon>Diademaceae</taxon>
        <taxon>Clathrospora</taxon>
    </lineage>
</organism>
<feature type="compositionally biased region" description="Acidic residues" evidence="1">
    <location>
        <begin position="1"/>
        <end position="10"/>
    </location>
</feature>
<feature type="compositionally biased region" description="Low complexity" evidence="1">
    <location>
        <begin position="515"/>
        <end position="536"/>
    </location>
</feature>
<feature type="region of interest" description="Disordered" evidence="1">
    <location>
        <begin position="462"/>
        <end position="484"/>
    </location>
</feature>
<dbReference type="Proteomes" id="UP000800038">
    <property type="component" value="Unassembled WGS sequence"/>
</dbReference>
<feature type="compositionally biased region" description="Basic residues" evidence="1">
    <location>
        <begin position="408"/>
        <end position="419"/>
    </location>
</feature>
<feature type="region of interest" description="Disordered" evidence="1">
    <location>
        <begin position="588"/>
        <end position="645"/>
    </location>
</feature>
<feature type="compositionally biased region" description="Basic and acidic residues" evidence="1">
    <location>
        <begin position="501"/>
        <end position="514"/>
    </location>
</feature>
<feature type="compositionally biased region" description="Polar residues" evidence="1">
    <location>
        <begin position="32"/>
        <end position="43"/>
    </location>
</feature>
<accession>A0A6A5SU16</accession>
<protein>
    <submittedName>
        <fullName evidence="2">Uncharacterized protein</fullName>
    </submittedName>
</protein>
<feature type="compositionally biased region" description="Pro residues" evidence="1">
    <location>
        <begin position="309"/>
        <end position="339"/>
    </location>
</feature>
<dbReference type="EMBL" id="ML976061">
    <property type="protein sequence ID" value="KAF1940547.1"/>
    <property type="molecule type" value="Genomic_DNA"/>
</dbReference>
<keyword evidence="3" id="KW-1185">Reference proteome</keyword>